<feature type="transmembrane region" description="Helical" evidence="6">
    <location>
        <begin position="236"/>
        <end position="256"/>
    </location>
</feature>
<feature type="chain" id="PRO_5007577719" evidence="7">
    <location>
        <begin position="24"/>
        <end position="572"/>
    </location>
</feature>
<feature type="transmembrane region" description="Helical" evidence="6">
    <location>
        <begin position="448"/>
        <end position="471"/>
    </location>
</feature>
<keyword evidence="10" id="KW-1185">Reference proteome</keyword>
<name>A0A151ANL4_9CLOT</name>
<comment type="subcellular location">
    <subcellularLocation>
        <location evidence="1">Cell membrane</location>
        <topology evidence="1">Multi-pass membrane protein</topology>
    </subcellularLocation>
</comment>
<dbReference type="AlphaFoldDB" id="A0A151ANL4"/>
<organism evidence="9 10">
    <name type="scientific">Clostridium tepidiprofundi DSM 19306</name>
    <dbReference type="NCBI Taxonomy" id="1121338"/>
    <lineage>
        <taxon>Bacteria</taxon>
        <taxon>Bacillati</taxon>
        <taxon>Bacillota</taxon>
        <taxon>Clostridia</taxon>
        <taxon>Eubacteriales</taxon>
        <taxon>Clostridiaceae</taxon>
        <taxon>Clostridium</taxon>
    </lineage>
</organism>
<evidence type="ECO:0000256" key="4">
    <source>
        <dbReference type="ARBA" id="ARBA00022989"/>
    </source>
</evidence>
<keyword evidence="7" id="KW-0732">Signal</keyword>
<dbReference type="PANTHER" id="PTHR43478:SF1">
    <property type="entry name" value="NA+_H+ ANTIPORTER NHAC-LIKE C-TERMINAL DOMAIN-CONTAINING PROTEIN"/>
    <property type="match status" value="1"/>
</dbReference>
<dbReference type="PANTHER" id="PTHR43478">
    <property type="entry name" value="NA+/H+ ANTIPORTER-RELATED"/>
    <property type="match status" value="1"/>
</dbReference>
<keyword evidence="5 6" id="KW-0472">Membrane</keyword>
<evidence type="ECO:0000256" key="1">
    <source>
        <dbReference type="ARBA" id="ARBA00004651"/>
    </source>
</evidence>
<accession>A0A151ANL4</accession>
<feature type="transmembrane region" description="Helical" evidence="6">
    <location>
        <begin position="297"/>
        <end position="317"/>
    </location>
</feature>
<keyword evidence="4 6" id="KW-1133">Transmembrane helix</keyword>
<feature type="transmembrane region" description="Helical" evidence="6">
    <location>
        <begin position="520"/>
        <end position="539"/>
    </location>
</feature>
<evidence type="ECO:0000313" key="10">
    <source>
        <dbReference type="Proteomes" id="UP000075531"/>
    </source>
</evidence>
<feature type="domain" description="Na+/H+ antiporter NhaC-like C-terminal" evidence="8">
    <location>
        <begin position="5"/>
        <end position="195"/>
    </location>
</feature>
<feature type="transmembrane region" description="Helical" evidence="6">
    <location>
        <begin position="387"/>
        <end position="408"/>
    </location>
</feature>
<protein>
    <submittedName>
        <fullName evidence="9">Malate-2H(+)/Na(+)-lactate antiporter</fullName>
    </submittedName>
</protein>
<dbReference type="InterPro" id="IPR018461">
    <property type="entry name" value="Na/H_Antiport_NhaC-like_C"/>
</dbReference>
<dbReference type="PATRIC" id="fig|1121338.3.peg.2862"/>
<feature type="transmembrane region" description="Helical" evidence="6">
    <location>
        <begin position="354"/>
        <end position="375"/>
    </location>
</feature>
<keyword evidence="2" id="KW-1003">Cell membrane</keyword>
<dbReference type="Proteomes" id="UP000075531">
    <property type="component" value="Unassembled WGS sequence"/>
</dbReference>
<evidence type="ECO:0000256" key="3">
    <source>
        <dbReference type="ARBA" id="ARBA00022692"/>
    </source>
</evidence>
<dbReference type="Pfam" id="PF03553">
    <property type="entry name" value="Na_H_antiporter"/>
    <property type="match status" value="2"/>
</dbReference>
<dbReference type="OrthoDB" id="9762978at2"/>
<feature type="transmembrane region" description="Helical" evidence="6">
    <location>
        <begin position="185"/>
        <end position="206"/>
    </location>
</feature>
<gene>
    <name evidence="9" type="primary">mleN</name>
    <name evidence="9" type="ORF">CLTEP_27270</name>
</gene>
<evidence type="ECO:0000259" key="8">
    <source>
        <dbReference type="Pfam" id="PF03553"/>
    </source>
</evidence>
<evidence type="ECO:0000256" key="2">
    <source>
        <dbReference type="ARBA" id="ARBA00022475"/>
    </source>
</evidence>
<proteinExistence type="predicted"/>
<feature type="transmembrane region" description="Helical" evidence="6">
    <location>
        <begin position="33"/>
        <end position="52"/>
    </location>
</feature>
<feature type="transmembrane region" description="Helical" evidence="6">
    <location>
        <begin position="59"/>
        <end position="84"/>
    </location>
</feature>
<dbReference type="GO" id="GO:0005886">
    <property type="term" value="C:plasma membrane"/>
    <property type="evidence" value="ECO:0007669"/>
    <property type="project" value="UniProtKB-SubCell"/>
</dbReference>
<dbReference type="EMBL" id="LTBA01000089">
    <property type="protein sequence ID" value="KYH29209.1"/>
    <property type="molecule type" value="Genomic_DNA"/>
</dbReference>
<feature type="signal peptide" evidence="7">
    <location>
        <begin position="1"/>
        <end position="23"/>
    </location>
</feature>
<evidence type="ECO:0000256" key="6">
    <source>
        <dbReference type="SAM" id="Phobius"/>
    </source>
</evidence>
<evidence type="ECO:0000313" key="9">
    <source>
        <dbReference type="EMBL" id="KYH29209.1"/>
    </source>
</evidence>
<evidence type="ECO:0000256" key="7">
    <source>
        <dbReference type="SAM" id="SignalP"/>
    </source>
</evidence>
<feature type="transmembrane region" description="Helical" evidence="6">
    <location>
        <begin position="420"/>
        <end position="441"/>
    </location>
</feature>
<sequence length="572" mass="61912">MKKNFSIVMLFLTFFICGTSVFAEGVTVAQTNAHHFGFLTLLPPLLAIIFAFKTKNVVLSLFTGVFSGAFLLQLNGNNIIMTIIKAFNMVVKELLGSLADPWNAGVILQCLTIGGLVALISKMGGAKAIAQTLAKKAKSPKSAQILTWLLGIFIFFDDYANSLIVGPIMRPVSDKMKISREKLSFIVDATAAPIAGIAVISTWIGYELSLIKSGYESIGQNVATYNIFLSTIPYRFYNILILIFIVMTAIFLREFGPMFKAERRARTTGKVLSENAKPMSSSDNETLEPEKGIKLSMWNAIIPILVLIVTAFIGFYFNGYSAVINGDNTTYINVLKSSPLSFDALRITFGESDASIVLFTAALFASIVAMIMGRVQKIFTLGEAIDIWVNGIKSLVITGVILLLAWSLSSLIKQLGTANYLVALVLSTAIPKFILPSIIFISSAIVSFATGTSFGTMGILMPLTIPLAFAISPVNSFVVVCISAVLTGAIFGDHCSPISDTTILSSMGTSCDHMEHVKTQLYYALVVAGVSILFGYIPAGFGMPIYIILPFDILMIILIVRFIGKPVEQGEI</sequence>
<dbReference type="RefSeq" id="WP_066827564.1">
    <property type="nucleotide sequence ID" value="NZ_LTBA01000089.1"/>
</dbReference>
<feature type="transmembrane region" description="Helical" evidence="6">
    <location>
        <begin position="104"/>
        <end position="121"/>
    </location>
</feature>
<keyword evidence="3 6" id="KW-0812">Transmembrane</keyword>
<feature type="transmembrane region" description="Helical" evidence="6">
    <location>
        <begin position="545"/>
        <end position="564"/>
    </location>
</feature>
<comment type="caution">
    <text evidence="9">The sequence shown here is derived from an EMBL/GenBank/DDBJ whole genome shotgun (WGS) entry which is preliminary data.</text>
</comment>
<feature type="domain" description="Na+/H+ antiporter NhaC-like C-terminal" evidence="8">
    <location>
        <begin position="200"/>
        <end position="536"/>
    </location>
</feature>
<reference evidence="9 10" key="1">
    <citation type="submission" date="2016-02" db="EMBL/GenBank/DDBJ databases">
        <title>Genome sequence of Clostridium tepidiprofundi DSM 19306.</title>
        <authorList>
            <person name="Poehlein A."/>
            <person name="Daniel R."/>
        </authorList>
    </citation>
    <scope>NUCLEOTIDE SEQUENCE [LARGE SCALE GENOMIC DNA]</scope>
    <source>
        <strain evidence="9 10">DSM 19306</strain>
    </source>
</reference>
<evidence type="ECO:0000256" key="5">
    <source>
        <dbReference type="ARBA" id="ARBA00023136"/>
    </source>
</evidence>